<evidence type="ECO:0000313" key="3">
    <source>
        <dbReference type="Proteomes" id="UP001604277"/>
    </source>
</evidence>
<dbReference type="Pfam" id="PF02704">
    <property type="entry name" value="GASA"/>
    <property type="match status" value="1"/>
</dbReference>
<protein>
    <submittedName>
        <fullName evidence="2">Uncharacterized protein</fullName>
    </submittedName>
</protein>
<proteinExistence type="predicted"/>
<evidence type="ECO:0000256" key="1">
    <source>
        <dbReference type="SAM" id="MobiDB-lite"/>
    </source>
</evidence>
<keyword evidence="3" id="KW-1185">Reference proteome</keyword>
<evidence type="ECO:0000313" key="2">
    <source>
        <dbReference type="EMBL" id="KAL2552403.1"/>
    </source>
</evidence>
<dbReference type="InterPro" id="IPR003854">
    <property type="entry name" value="GASA"/>
</dbReference>
<reference evidence="3" key="1">
    <citation type="submission" date="2024-07" db="EMBL/GenBank/DDBJ databases">
        <title>Two chromosome-level genome assemblies of Korean endemic species Abeliophyllum distichum and Forsythia ovata (Oleaceae).</title>
        <authorList>
            <person name="Jang H."/>
        </authorList>
    </citation>
    <scope>NUCLEOTIDE SEQUENCE [LARGE SCALE GENOMIC DNA]</scope>
</reference>
<dbReference type="AlphaFoldDB" id="A0ABD1WRU2"/>
<gene>
    <name evidence="2" type="ORF">Fot_06022</name>
</gene>
<sequence length="195" mass="20915">MYFLIEFDLASRLFLDLEGDIRGKYDHHSLIKVPDHALVPAPKIAPAHAPVPAPKKAPVHSPAHAPIPAPKKAPVHAPAHVPIPAPKKAPVHAPAHAPAKHHVHAHPPKKAHVHAPAKPPIHPPSKAPTPPISPISLTHAGCVPKCEEYCKPVSPKRPCMKVCTACCAKYKCVPGSKKCPNWDRVMIHGAMVKCP</sequence>
<accession>A0ABD1WRU2</accession>
<feature type="region of interest" description="Disordered" evidence="1">
    <location>
        <begin position="50"/>
        <end position="76"/>
    </location>
</feature>
<name>A0ABD1WRU2_9LAMI</name>
<organism evidence="2 3">
    <name type="scientific">Forsythia ovata</name>
    <dbReference type="NCBI Taxonomy" id="205694"/>
    <lineage>
        <taxon>Eukaryota</taxon>
        <taxon>Viridiplantae</taxon>
        <taxon>Streptophyta</taxon>
        <taxon>Embryophyta</taxon>
        <taxon>Tracheophyta</taxon>
        <taxon>Spermatophyta</taxon>
        <taxon>Magnoliopsida</taxon>
        <taxon>eudicotyledons</taxon>
        <taxon>Gunneridae</taxon>
        <taxon>Pentapetalae</taxon>
        <taxon>asterids</taxon>
        <taxon>lamiids</taxon>
        <taxon>Lamiales</taxon>
        <taxon>Oleaceae</taxon>
        <taxon>Forsythieae</taxon>
        <taxon>Forsythia</taxon>
    </lineage>
</organism>
<comment type="caution">
    <text evidence="2">The sequence shown here is derived from an EMBL/GenBank/DDBJ whole genome shotgun (WGS) entry which is preliminary data.</text>
</comment>
<dbReference type="EMBL" id="JBFOLJ010000002">
    <property type="protein sequence ID" value="KAL2552403.1"/>
    <property type="molecule type" value="Genomic_DNA"/>
</dbReference>
<dbReference type="Proteomes" id="UP001604277">
    <property type="component" value="Unassembled WGS sequence"/>
</dbReference>